<keyword evidence="2" id="KW-1185">Reference proteome</keyword>
<protein>
    <submittedName>
        <fullName evidence="1">Uncharacterized protein</fullName>
    </submittedName>
</protein>
<dbReference type="EMBL" id="SJPP01000002">
    <property type="protein sequence ID" value="TWU09358.1"/>
    <property type="molecule type" value="Genomic_DNA"/>
</dbReference>
<gene>
    <name evidence="1" type="ORF">CA54_45990</name>
</gene>
<evidence type="ECO:0000313" key="2">
    <source>
        <dbReference type="Proteomes" id="UP000320735"/>
    </source>
</evidence>
<proteinExistence type="predicted"/>
<comment type="caution">
    <text evidence="1">The sequence shown here is derived from an EMBL/GenBank/DDBJ whole genome shotgun (WGS) entry which is preliminary data.</text>
</comment>
<organism evidence="1 2">
    <name type="scientific">Symmachiella macrocystis</name>
    <dbReference type="NCBI Taxonomy" id="2527985"/>
    <lineage>
        <taxon>Bacteria</taxon>
        <taxon>Pseudomonadati</taxon>
        <taxon>Planctomycetota</taxon>
        <taxon>Planctomycetia</taxon>
        <taxon>Planctomycetales</taxon>
        <taxon>Planctomycetaceae</taxon>
        <taxon>Symmachiella</taxon>
    </lineage>
</organism>
<sequence length="83" mass="9503">MGRWWSRFWREGIHHGVTEGTEEKGRKEWPVASGQWGGGEPFSLVDGLRYQFPSFPNSVWERIFTKLRFAGIVAAIPRLANVA</sequence>
<dbReference type="Proteomes" id="UP000320735">
    <property type="component" value="Unassembled WGS sequence"/>
</dbReference>
<reference evidence="1 2" key="1">
    <citation type="submission" date="2019-02" db="EMBL/GenBank/DDBJ databases">
        <title>Deep-cultivation of Planctomycetes and their phenomic and genomic characterization uncovers novel biology.</title>
        <authorList>
            <person name="Wiegand S."/>
            <person name="Jogler M."/>
            <person name="Boedeker C."/>
            <person name="Pinto D."/>
            <person name="Vollmers J."/>
            <person name="Rivas-Marin E."/>
            <person name="Kohn T."/>
            <person name="Peeters S.H."/>
            <person name="Heuer A."/>
            <person name="Rast P."/>
            <person name="Oberbeckmann S."/>
            <person name="Bunk B."/>
            <person name="Jeske O."/>
            <person name="Meyerdierks A."/>
            <person name="Storesund J.E."/>
            <person name="Kallscheuer N."/>
            <person name="Luecker S."/>
            <person name="Lage O.M."/>
            <person name="Pohl T."/>
            <person name="Merkel B.J."/>
            <person name="Hornburger P."/>
            <person name="Mueller R.-W."/>
            <person name="Bruemmer F."/>
            <person name="Labrenz M."/>
            <person name="Spormann A.M."/>
            <person name="Op Den Camp H."/>
            <person name="Overmann J."/>
            <person name="Amann R."/>
            <person name="Jetten M.S.M."/>
            <person name="Mascher T."/>
            <person name="Medema M.H."/>
            <person name="Devos D.P."/>
            <person name="Kaster A.-K."/>
            <person name="Ovreas L."/>
            <person name="Rohde M."/>
            <person name="Galperin M.Y."/>
            <person name="Jogler C."/>
        </authorList>
    </citation>
    <scope>NUCLEOTIDE SEQUENCE [LARGE SCALE GENOMIC DNA]</scope>
    <source>
        <strain evidence="1 2">CA54</strain>
    </source>
</reference>
<name>A0A5C6BBK1_9PLAN</name>
<accession>A0A5C6BBK1</accession>
<evidence type="ECO:0000313" key="1">
    <source>
        <dbReference type="EMBL" id="TWU09358.1"/>
    </source>
</evidence>
<dbReference type="AlphaFoldDB" id="A0A5C6BBK1"/>